<dbReference type="EMBL" id="MU007062">
    <property type="protein sequence ID" value="KAF2427149.1"/>
    <property type="molecule type" value="Genomic_DNA"/>
</dbReference>
<keyword evidence="3" id="KW-1185">Reference proteome</keyword>
<dbReference type="Proteomes" id="UP000800235">
    <property type="component" value="Unassembled WGS sequence"/>
</dbReference>
<proteinExistence type="predicted"/>
<name>A0A9P4NLB6_9PEZI</name>
<feature type="region of interest" description="Disordered" evidence="1">
    <location>
        <begin position="187"/>
        <end position="209"/>
    </location>
</feature>
<organism evidence="2 3">
    <name type="scientific">Tothia fuscella</name>
    <dbReference type="NCBI Taxonomy" id="1048955"/>
    <lineage>
        <taxon>Eukaryota</taxon>
        <taxon>Fungi</taxon>
        <taxon>Dikarya</taxon>
        <taxon>Ascomycota</taxon>
        <taxon>Pezizomycotina</taxon>
        <taxon>Dothideomycetes</taxon>
        <taxon>Pleosporomycetidae</taxon>
        <taxon>Venturiales</taxon>
        <taxon>Cylindrosympodiaceae</taxon>
        <taxon>Tothia</taxon>
    </lineage>
</organism>
<accession>A0A9P4NLB6</accession>
<dbReference type="AlphaFoldDB" id="A0A9P4NLB6"/>
<evidence type="ECO:0000313" key="2">
    <source>
        <dbReference type="EMBL" id="KAF2427149.1"/>
    </source>
</evidence>
<protein>
    <submittedName>
        <fullName evidence="2">Uncharacterized protein</fullName>
    </submittedName>
</protein>
<evidence type="ECO:0000256" key="1">
    <source>
        <dbReference type="SAM" id="MobiDB-lite"/>
    </source>
</evidence>
<dbReference type="OrthoDB" id="3890874at2759"/>
<feature type="region of interest" description="Disordered" evidence="1">
    <location>
        <begin position="37"/>
        <end position="72"/>
    </location>
</feature>
<reference evidence="2" key="1">
    <citation type="journal article" date="2020" name="Stud. Mycol.">
        <title>101 Dothideomycetes genomes: a test case for predicting lifestyles and emergence of pathogens.</title>
        <authorList>
            <person name="Haridas S."/>
            <person name="Albert R."/>
            <person name="Binder M."/>
            <person name="Bloem J."/>
            <person name="Labutti K."/>
            <person name="Salamov A."/>
            <person name="Andreopoulos B."/>
            <person name="Baker S."/>
            <person name="Barry K."/>
            <person name="Bills G."/>
            <person name="Bluhm B."/>
            <person name="Cannon C."/>
            <person name="Castanera R."/>
            <person name="Culley D."/>
            <person name="Daum C."/>
            <person name="Ezra D."/>
            <person name="Gonzalez J."/>
            <person name="Henrissat B."/>
            <person name="Kuo A."/>
            <person name="Liang C."/>
            <person name="Lipzen A."/>
            <person name="Lutzoni F."/>
            <person name="Magnuson J."/>
            <person name="Mondo S."/>
            <person name="Nolan M."/>
            <person name="Ohm R."/>
            <person name="Pangilinan J."/>
            <person name="Park H.-J."/>
            <person name="Ramirez L."/>
            <person name="Alfaro M."/>
            <person name="Sun H."/>
            <person name="Tritt A."/>
            <person name="Yoshinaga Y."/>
            <person name="Zwiers L.-H."/>
            <person name="Turgeon B."/>
            <person name="Goodwin S."/>
            <person name="Spatafora J."/>
            <person name="Crous P."/>
            <person name="Grigoriev I."/>
        </authorList>
    </citation>
    <scope>NUCLEOTIDE SEQUENCE</scope>
    <source>
        <strain evidence="2">CBS 130266</strain>
    </source>
</reference>
<sequence>MGLPRSYPRVTPQIHNPANIYCDYDFVDPRHTYRPNWSHKYSRDSGSSSKQRGDRRHAHYTPPPSYQLEPDSYDKRDYNTQLKGTACCDKYQKQTFCFFACPVHGPEAITTIRAFPTWWLSPSNLQPCAVDSFDPTPSQQYCYPVFDTDPPYSCFPYPTTSYDYPSYLADISNNTWYSSPPYQSNSMPSYTSTRSQESNGPSLQHLEPSPGIHNLRDLRNFVDHASKNATFIHFSEDLLITFTASTHVPILHIQPENNPDHLLRLHLLLHAIKPLNQYIAKRRTTVGAKAIVVVDSINNHHQGFSQACWVVSHESKDDSSNLQNERVMAFGNIVVIRGSCGGNECGRAVLRIIAAIKTTTAELHSKDFVWHECAGARLLSRFLSMLSKEGRSIKDHFKGIAMTSGLSIDEEMCVVKMEDKLARDGVCALIQRYNIPLLLIDENTLELADPYAEPLTWQDMRLGKWSPHANMLLNLSSRWNSLLPMDAAEPIIRQCMNDLAVEVYRLRAKVERVYEQKVVDSMQKELTKEKALPWIRRANQSESYTKLACQEQKVEQALIKVGQYVEAPLDFQLDAVVGGLLDRGRPTDNLIALRVDIDWKRHALRLNSNNHIPLYLLVQKSGHSQALHTDMSNLWVNFISDTFANAPVQAYKNNGFWASWDDLIRVVKMHIKVMLSSQSKTWSKQEIDIAERILVHCRHGSMDHIRRASNRRR</sequence>
<comment type="caution">
    <text evidence="2">The sequence shown here is derived from an EMBL/GenBank/DDBJ whole genome shotgun (WGS) entry which is preliminary data.</text>
</comment>
<gene>
    <name evidence="2" type="ORF">EJ08DRAFT_365263</name>
</gene>
<evidence type="ECO:0000313" key="3">
    <source>
        <dbReference type="Proteomes" id="UP000800235"/>
    </source>
</evidence>
<feature type="compositionally biased region" description="Polar residues" evidence="1">
    <location>
        <begin position="187"/>
        <end position="202"/>
    </location>
</feature>